<evidence type="ECO:0008006" key="4">
    <source>
        <dbReference type="Google" id="ProtNLM"/>
    </source>
</evidence>
<dbReference type="Proteomes" id="UP000242616">
    <property type="component" value="Unassembled WGS sequence"/>
</dbReference>
<keyword evidence="3" id="KW-1185">Reference proteome</keyword>
<keyword evidence="1" id="KW-0472">Membrane</keyword>
<evidence type="ECO:0000313" key="2">
    <source>
        <dbReference type="EMBL" id="ONN27278.1"/>
    </source>
</evidence>
<accession>A0ABX3IIW7</accession>
<dbReference type="InterPro" id="IPR032604">
    <property type="entry name" value="DUF4897"/>
</dbReference>
<dbReference type="Pfam" id="PF16238">
    <property type="entry name" value="DUF4897"/>
    <property type="match status" value="1"/>
</dbReference>
<name>A0ABX3IIW7_9BACT</name>
<protein>
    <recommendedName>
        <fullName evidence="4">DUF4897 domain-containing protein</fullName>
    </recommendedName>
</protein>
<gene>
    <name evidence="2" type="ORF">XJ44_05745</name>
</gene>
<dbReference type="EMBL" id="LBFC01000018">
    <property type="protein sequence ID" value="ONN27278.1"/>
    <property type="molecule type" value="Genomic_DNA"/>
</dbReference>
<reference evidence="2 3" key="1">
    <citation type="submission" date="2015-06" db="EMBL/GenBank/DDBJ databases">
        <title>Genome sequencing of Thermotogales isolates from hydrothermal vents.</title>
        <authorList>
            <person name="Haverkamp T.H."/>
            <person name="Kublanov I.V."/>
            <person name="Nesbo C.L."/>
        </authorList>
    </citation>
    <scope>NUCLEOTIDE SEQUENCE [LARGE SCALE GENOMIC DNA]</scope>
    <source>
        <strain evidence="3">ik275mar</strain>
    </source>
</reference>
<feature type="transmembrane region" description="Helical" evidence="1">
    <location>
        <begin position="6"/>
        <end position="26"/>
    </location>
</feature>
<keyword evidence="1" id="KW-0812">Transmembrane</keyword>
<evidence type="ECO:0000256" key="1">
    <source>
        <dbReference type="SAM" id="Phobius"/>
    </source>
</evidence>
<sequence>MQNKTLFYILLFMIVAFLIFDFFTIFNRKPKFDITYYQTIIETDYSNAATITTIAGLSFNDPKEMENYKVSYTQNSSATFLDYFKKISEEIGKNMSVKMYKNSASERAGILEIQEIAVIENLVTIGNNKYTLSLGNIQINPNENSSFIVYIPKESVLISAQPTPTSIIKNKLYWSGNTLKNFPTVIYGGKR</sequence>
<keyword evidence="1" id="KW-1133">Transmembrane helix</keyword>
<comment type="caution">
    <text evidence="2">The sequence shown here is derived from an EMBL/GenBank/DDBJ whole genome shotgun (WGS) entry which is preliminary data.</text>
</comment>
<organism evidence="2 3">
    <name type="scientific">Thermosipho affectus</name>
    <dbReference type="NCBI Taxonomy" id="660294"/>
    <lineage>
        <taxon>Bacteria</taxon>
        <taxon>Thermotogati</taxon>
        <taxon>Thermotogota</taxon>
        <taxon>Thermotogae</taxon>
        <taxon>Thermotogales</taxon>
        <taxon>Fervidobacteriaceae</taxon>
        <taxon>Thermosipho</taxon>
    </lineage>
</organism>
<evidence type="ECO:0000313" key="3">
    <source>
        <dbReference type="Proteomes" id="UP000242616"/>
    </source>
</evidence>
<proteinExistence type="predicted"/>